<accession>X1D0M0</accession>
<keyword evidence="1" id="KW-1133">Transmembrane helix</keyword>
<comment type="caution">
    <text evidence="2">The sequence shown here is derived from an EMBL/GenBank/DDBJ whole genome shotgun (WGS) entry which is preliminary data.</text>
</comment>
<dbReference type="AlphaFoldDB" id="X1D0M0"/>
<evidence type="ECO:0000313" key="2">
    <source>
        <dbReference type="EMBL" id="GAG89991.1"/>
    </source>
</evidence>
<protein>
    <submittedName>
        <fullName evidence="2">Uncharacterized protein</fullName>
    </submittedName>
</protein>
<reference evidence="2" key="1">
    <citation type="journal article" date="2014" name="Front. Microbiol.">
        <title>High frequency of phylogenetically diverse reductive dehalogenase-homologous genes in deep subseafloor sedimentary metagenomes.</title>
        <authorList>
            <person name="Kawai M."/>
            <person name="Futagami T."/>
            <person name="Toyoda A."/>
            <person name="Takaki Y."/>
            <person name="Nishi S."/>
            <person name="Hori S."/>
            <person name="Arai W."/>
            <person name="Tsubouchi T."/>
            <person name="Morono Y."/>
            <person name="Uchiyama I."/>
            <person name="Ito T."/>
            <person name="Fujiyama A."/>
            <person name="Inagaki F."/>
            <person name="Takami H."/>
        </authorList>
    </citation>
    <scope>NUCLEOTIDE SEQUENCE</scope>
    <source>
        <strain evidence="2">Expedition CK06-06</strain>
    </source>
</reference>
<gene>
    <name evidence="2" type="ORF">S01H4_23198</name>
</gene>
<feature type="transmembrane region" description="Helical" evidence="1">
    <location>
        <begin position="73"/>
        <end position="106"/>
    </location>
</feature>
<sequence>MLEQIWLLGGKISGLVFGSIWLIGIVCQSAYNCYRFIADVGDKKPEVFIDEISKKQIFGDGGSRDEGNKRFWGFWGLGGLGITLLTILIWPIVYPILIVIGTLFAFRGFIRFKKKVNKALEKKE</sequence>
<evidence type="ECO:0000256" key="1">
    <source>
        <dbReference type="SAM" id="Phobius"/>
    </source>
</evidence>
<dbReference type="EMBL" id="BART01010730">
    <property type="protein sequence ID" value="GAG89991.1"/>
    <property type="molecule type" value="Genomic_DNA"/>
</dbReference>
<name>X1D0M0_9ZZZZ</name>
<feature type="transmembrane region" description="Helical" evidence="1">
    <location>
        <begin position="12"/>
        <end position="31"/>
    </location>
</feature>
<keyword evidence="1" id="KW-0812">Transmembrane</keyword>
<organism evidence="2">
    <name type="scientific">marine sediment metagenome</name>
    <dbReference type="NCBI Taxonomy" id="412755"/>
    <lineage>
        <taxon>unclassified sequences</taxon>
        <taxon>metagenomes</taxon>
        <taxon>ecological metagenomes</taxon>
    </lineage>
</organism>
<keyword evidence="1" id="KW-0472">Membrane</keyword>
<proteinExistence type="predicted"/>